<name>A0A9D1NC70_9FIRM</name>
<dbReference type="NCBIfam" id="NF038032">
    <property type="entry name" value="CehA_McbA_metalo"/>
    <property type="match status" value="1"/>
</dbReference>
<evidence type="ECO:0000313" key="3">
    <source>
        <dbReference type="Proteomes" id="UP000886891"/>
    </source>
</evidence>
<evidence type="ECO:0000313" key="2">
    <source>
        <dbReference type="EMBL" id="HIV00315.1"/>
    </source>
</evidence>
<dbReference type="Pfam" id="PF02811">
    <property type="entry name" value="PHP"/>
    <property type="match status" value="1"/>
</dbReference>
<sequence length="324" mass="35550">MKTTFYPFELHCHTVHSDGKMPPDTLIEAAVRDGLTGVALTDHNAVSGLDEAERIAGRKGVVFLRGIEWTTFYGHITVLGAESVVDWRSVNPDSVVECVRNVRASGGIAGIAHPYRIGYPICTGGSDDWGLGNDYGAFSHYEVWSYLSPQKNPTNRMAKNRYYELIAAGNRLACVYGRDRHTDYDEGKAYAVTFVGVEGAPDARSVYQAIARGRTYVSTGVTVDLALEREGATYEIGSEVPCGECRLRIGASLWRKAYTDRFGVSIDGVRLLTEEGERFFPIKAGEREEIPLSLSGRYLGVEVEGTIEGERGTLAVVTPFFVKS</sequence>
<reference evidence="2" key="2">
    <citation type="journal article" date="2021" name="PeerJ">
        <title>Extensive microbial diversity within the chicken gut microbiome revealed by metagenomics and culture.</title>
        <authorList>
            <person name="Gilroy R."/>
            <person name="Ravi A."/>
            <person name="Getino M."/>
            <person name="Pursley I."/>
            <person name="Horton D.L."/>
            <person name="Alikhan N.F."/>
            <person name="Baker D."/>
            <person name="Gharbi K."/>
            <person name="Hall N."/>
            <person name="Watson M."/>
            <person name="Adriaenssens E.M."/>
            <person name="Foster-Nyarko E."/>
            <person name="Jarju S."/>
            <person name="Secka A."/>
            <person name="Antonio M."/>
            <person name="Oren A."/>
            <person name="Chaudhuri R.R."/>
            <person name="La Ragione R."/>
            <person name="Hildebrand F."/>
            <person name="Pallen M.J."/>
        </authorList>
    </citation>
    <scope>NUCLEOTIDE SEQUENCE</scope>
    <source>
        <strain evidence="2">23406</strain>
    </source>
</reference>
<dbReference type="InterPro" id="IPR003141">
    <property type="entry name" value="Pol/His_phosphatase_N"/>
</dbReference>
<dbReference type="SMART" id="SM00481">
    <property type="entry name" value="POLIIIAc"/>
    <property type="match status" value="1"/>
</dbReference>
<dbReference type="InterPro" id="IPR004013">
    <property type="entry name" value="PHP_dom"/>
</dbReference>
<dbReference type="GO" id="GO:0004534">
    <property type="term" value="F:5'-3' RNA exonuclease activity"/>
    <property type="evidence" value="ECO:0007669"/>
    <property type="project" value="TreeGrafter"/>
</dbReference>
<dbReference type="PANTHER" id="PTHR42924:SF3">
    <property type="entry name" value="POLYMERASE_HISTIDINOL PHOSPHATASE N-TERMINAL DOMAIN-CONTAINING PROTEIN"/>
    <property type="match status" value="1"/>
</dbReference>
<dbReference type="PANTHER" id="PTHR42924">
    <property type="entry name" value="EXONUCLEASE"/>
    <property type="match status" value="1"/>
</dbReference>
<reference evidence="2" key="1">
    <citation type="submission" date="2020-10" db="EMBL/GenBank/DDBJ databases">
        <authorList>
            <person name="Gilroy R."/>
        </authorList>
    </citation>
    <scope>NUCLEOTIDE SEQUENCE</scope>
    <source>
        <strain evidence="2">23406</strain>
    </source>
</reference>
<protein>
    <submittedName>
        <fullName evidence="2">CehA/McbA family metallohydrolase</fullName>
    </submittedName>
</protein>
<organism evidence="2 3">
    <name type="scientific">Candidatus Stercoripulliclostridium merdipullorum</name>
    <dbReference type="NCBI Taxonomy" id="2840952"/>
    <lineage>
        <taxon>Bacteria</taxon>
        <taxon>Bacillati</taxon>
        <taxon>Bacillota</taxon>
        <taxon>Clostridia</taxon>
        <taxon>Eubacteriales</taxon>
        <taxon>Candidatus Stercoripulliclostridium</taxon>
    </lineage>
</organism>
<accession>A0A9D1NC70</accession>
<dbReference type="InterPro" id="IPR016195">
    <property type="entry name" value="Pol/histidinol_Pase-like"/>
</dbReference>
<dbReference type="Gene3D" id="3.20.20.140">
    <property type="entry name" value="Metal-dependent hydrolases"/>
    <property type="match status" value="1"/>
</dbReference>
<dbReference type="EMBL" id="DVOH01000031">
    <property type="protein sequence ID" value="HIV00315.1"/>
    <property type="molecule type" value="Genomic_DNA"/>
</dbReference>
<dbReference type="SUPFAM" id="SSF89550">
    <property type="entry name" value="PHP domain-like"/>
    <property type="match status" value="1"/>
</dbReference>
<dbReference type="Proteomes" id="UP000886891">
    <property type="component" value="Unassembled WGS sequence"/>
</dbReference>
<gene>
    <name evidence="2" type="ORF">IAB14_04275</name>
</gene>
<dbReference type="InterPro" id="IPR052018">
    <property type="entry name" value="PHP_domain"/>
</dbReference>
<dbReference type="GO" id="GO:0035312">
    <property type="term" value="F:5'-3' DNA exonuclease activity"/>
    <property type="evidence" value="ECO:0007669"/>
    <property type="project" value="TreeGrafter"/>
</dbReference>
<dbReference type="AlphaFoldDB" id="A0A9D1NC70"/>
<comment type="caution">
    <text evidence="2">The sequence shown here is derived from an EMBL/GenBank/DDBJ whole genome shotgun (WGS) entry which is preliminary data.</text>
</comment>
<feature type="domain" description="Polymerase/histidinol phosphatase N-terminal" evidence="1">
    <location>
        <begin position="8"/>
        <end position="73"/>
    </location>
</feature>
<proteinExistence type="predicted"/>
<evidence type="ECO:0000259" key="1">
    <source>
        <dbReference type="SMART" id="SM00481"/>
    </source>
</evidence>